<keyword evidence="1" id="KW-1133">Transmembrane helix</keyword>
<accession>A0A2T4Z4A2</accession>
<name>A0A2T4Z4A2_9BACL</name>
<evidence type="ECO:0000313" key="3">
    <source>
        <dbReference type="Proteomes" id="UP000241639"/>
    </source>
</evidence>
<dbReference type="EMBL" id="PZZP01000002">
    <property type="protein sequence ID" value="PTM56714.1"/>
    <property type="molecule type" value="Genomic_DNA"/>
</dbReference>
<evidence type="ECO:0000313" key="2">
    <source>
        <dbReference type="EMBL" id="PTM56714.1"/>
    </source>
</evidence>
<organism evidence="2 3">
    <name type="scientific">Desmospora activa DSM 45169</name>
    <dbReference type="NCBI Taxonomy" id="1121389"/>
    <lineage>
        <taxon>Bacteria</taxon>
        <taxon>Bacillati</taxon>
        <taxon>Bacillota</taxon>
        <taxon>Bacilli</taxon>
        <taxon>Bacillales</taxon>
        <taxon>Thermoactinomycetaceae</taxon>
        <taxon>Desmospora</taxon>
    </lineage>
</organism>
<protein>
    <submittedName>
        <fullName evidence="2">Uncharacterized protein</fullName>
    </submittedName>
</protein>
<sequence length="36" mass="4265">MNYPVVGKSFLLGIFNATWMSIPLWFLLYLTLRLVF</sequence>
<reference evidence="2 3" key="1">
    <citation type="submission" date="2018-04" db="EMBL/GenBank/DDBJ databases">
        <title>Genomic Encyclopedia of Archaeal and Bacterial Type Strains, Phase II (KMG-II): from individual species to whole genera.</title>
        <authorList>
            <person name="Goeker M."/>
        </authorList>
    </citation>
    <scope>NUCLEOTIDE SEQUENCE [LARGE SCALE GENOMIC DNA]</scope>
    <source>
        <strain evidence="2 3">DSM 45169</strain>
    </source>
</reference>
<comment type="caution">
    <text evidence="2">The sequence shown here is derived from an EMBL/GenBank/DDBJ whole genome shotgun (WGS) entry which is preliminary data.</text>
</comment>
<gene>
    <name evidence="2" type="ORF">C8J48_3039</name>
</gene>
<proteinExistence type="predicted"/>
<evidence type="ECO:0000256" key="1">
    <source>
        <dbReference type="SAM" id="Phobius"/>
    </source>
</evidence>
<dbReference type="AlphaFoldDB" id="A0A2T4Z4A2"/>
<keyword evidence="3" id="KW-1185">Reference proteome</keyword>
<keyword evidence="1" id="KW-0472">Membrane</keyword>
<keyword evidence="1" id="KW-0812">Transmembrane</keyword>
<dbReference type="Proteomes" id="UP000241639">
    <property type="component" value="Unassembled WGS sequence"/>
</dbReference>
<feature type="transmembrane region" description="Helical" evidence="1">
    <location>
        <begin position="12"/>
        <end position="32"/>
    </location>
</feature>